<keyword evidence="7" id="KW-1185">Reference proteome</keyword>
<dbReference type="InterPro" id="IPR006059">
    <property type="entry name" value="SBP"/>
</dbReference>
<comment type="caution">
    <text evidence="6">The sequence shown here is derived from an EMBL/GenBank/DDBJ whole genome shotgun (WGS) entry which is preliminary data.</text>
</comment>
<accession>A0A540VLW4</accession>
<dbReference type="OrthoDB" id="2515880at2"/>
<dbReference type="Gene3D" id="3.40.190.10">
    <property type="entry name" value="Periplasmic binding protein-like II"/>
    <property type="match status" value="1"/>
</dbReference>
<name>A0A540VLW4_9CHLR</name>
<dbReference type="PROSITE" id="PS51318">
    <property type="entry name" value="TAT"/>
    <property type="match status" value="1"/>
</dbReference>
<dbReference type="InParanoid" id="A0A540VLW4"/>
<gene>
    <name evidence="6" type="ORF">FKZ61_02530</name>
</gene>
<keyword evidence="4" id="KW-0564">Palmitate</keyword>
<sequence length="458" mass="49922">MGMASSQLSRRDFLRLGASVTAGALITGCASVAPQPAGSAGRAPSAEMVELSFDMYNFDPWLRALNDMFADYMETHPGVTVKVESAPWEEFWPRQEARLAAGTPPDLSIGDPGYFGRYAHKGYYLAMEPCIEGKGVDLGQWFESTINDARYDSATGIVGQGTLYGMPATFVGTVLYYNENLFDAAGLAYPDDTWDRDDLLQAALALTLDASGNRAGDPGFDPEDIAQWGISMIGSYPIAVTVWNNGGELISADQTECRLTEPQTVEMFEWLAALLHKHHVNPTPAQLEGLPNPFQVGKVAMTMDGTWNLDYFANNTEFNWDIAPVPLGTAGLDRVTYGGTNTLHIFKATAHPEAACDLILWMAGPGGMAHFMKTGTPALIEAARSDAYLSGPPEHREVAVELGNYSRTYYPGLKSDRWKEIYNAELEALWLNKAPAAAVLQTICDKITPILQTPIDEL</sequence>
<evidence type="ECO:0000256" key="2">
    <source>
        <dbReference type="ARBA" id="ARBA00022729"/>
    </source>
</evidence>
<dbReference type="FunCoup" id="A0A540VLW4">
    <property type="interactions" value="96"/>
</dbReference>
<dbReference type="EMBL" id="VIGC01000002">
    <property type="protein sequence ID" value="TQE97761.1"/>
    <property type="molecule type" value="Genomic_DNA"/>
</dbReference>
<dbReference type="Pfam" id="PF01547">
    <property type="entry name" value="SBP_bac_1"/>
    <property type="match status" value="1"/>
</dbReference>
<dbReference type="InterPro" id="IPR006311">
    <property type="entry name" value="TAT_signal"/>
</dbReference>
<organism evidence="6 7">
    <name type="scientific">Litorilinea aerophila</name>
    <dbReference type="NCBI Taxonomy" id="1204385"/>
    <lineage>
        <taxon>Bacteria</taxon>
        <taxon>Bacillati</taxon>
        <taxon>Chloroflexota</taxon>
        <taxon>Caldilineae</taxon>
        <taxon>Caldilineales</taxon>
        <taxon>Caldilineaceae</taxon>
        <taxon>Litorilinea</taxon>
    </lineage>
</organism>
<evidence type="ECO:0000256" key="3">
    <source>
        <dbReference type="ARBA" id="ARBA00023136"/>
    </source>
</evidence>
<evidence type="ECO:0000313" key="7">
    <source>
        <dbReference type="Proteomes" id="UP000317371"/>
    </source>
</evidence>
<keyword evidence="3" id="KW-0472">Membrane</keyword>
<dbReference type="InterPro" id="IPR050490">
    <property type="entry name" value="Bact_solute-bd_prot1"/>
</dbReference>
<evidence type="ECO:0000256" key="4">
    <source>
        <dbReference type="ARBA" id="ARBA00023139"/>
    </source>
</evidence>
<evidence type="ECO:0000256" key="5">
    <source>
        <dbReference type="ARBA" id="ARBA00023288"/>
    </source>
</evidence>
<dbReference type="AlphaFoldDB" id="A0A540VLW4"/>
<dbReference type="PANTHER" id="PTHR43649">
    <property type="entry name" value="ARABINOSE-BINDING PROTEIN-RELATED"/>
    <property type="match status" value="1"/>
</dbReference>
<reference evidence="6 7" key="1">
    <citation type="submission" date="2019-06" db="EMBL/GenBank/DDBJ databases">
        <title>Genome sequence of Litorilinea aerophila BAA-2444.</title>
        <authorList>
            <person name="Maclea K.S."/>
            <person name="Maurais E.G."/>
            <person name="Iannazzi L.C."/>
        </authorList>
    </citation>
    <scope>NUCLEOTIDE SEQUENCE [LARGE SCALE GENOMIC DNA]</scope>
    <source>
        <strain evidence="6 7">ATCC BAA-2444</strain>
    </source>
</reference>
<protein>
    <submittedName>
        <fullName evidence="6">Extracellular solute-binding protein</fullName>
    </submittedName>
</protein>
<evidence type="ECO:0000313" key="6">
    <source>
        <dbReference type="EMBL" id="TQE97761.1"/>
    </source>
</evidence>
<keyword evidence="1" id="KW-1003">Cell membrane</keyword>
<dbReference type="PANTHER" id="PTHR43649:SF33">
    <property type="entry name" value="POLYGALACTURONAN_RHAMNOGALACTURONAN-BINDING PROTEIN YTCQ"/>
    <property type="match status" value="1"/>
</dbReference>
<evidence type="ECO:0000256" key="1">
    <source>
        <dbReference type="ARBA" id="ARBA00022475"/>
    </source>
</evidence>
<dbReference type="SUPFAM" id="SSF53850">
    <property type="entry name" value="Periplasmic binding protein-like II"/>
    <property type="match status" value="1"/>
</dbReference>
<proteinExistence type="predicted"/>
<keyword evidence="2" id="KW-0732">Signal</keyword>
<keyword evidence="5" id="KW-0449">Lipoprotein</keyword>
<dbReference type="Proteomes" id="UP000317371">
    <property type="component" value="Unassembled WGS sequence"/>
</dbReference>